<dbReference type="InterPro" id="IPR027434">
    <property type="entry name" value="Homing_endonucl"/>
</dbReference>
<gene>
    <name evidence="2" type="ORF">HYT40_00305</name>
</gene>
<dbReference type="InterPro" id="IPR004042">
    <property type="entry name" value="Intein_endonuc_central"/>
</dbReference>
<organism evidence="2 3">
    <name type="scientific">Candidatus Sungiibacteriota bacterium</name>
    <dbReference type="NCBI Taxonomy" id="2750080"/>
    <lineage>
        <taxon>Bacteria</taxon>
        <taxon>Candidatus Sungiibacteriota</taxon>
    </lineage>
</organism>
<reference evidence="2" key="1">
    <citation type="submission" date="2020-07" db="EMBL/GenBank/DDBJ databases">
        <title>Huge and variable diversity of episymbiotic CPR bacteria and DPANN archaea in groundwater ecosystems.</title>
        <authorList>
            <person name="He C.Y."/>
            <person name="Keren R."/>
            <person name="Whittaker M."/>
            <person name="Farag I.F."/>
            <person name="Doudna J."/>
            <person name="Cate J.H.D."/>
            <person name="Banfield J.F."/>
        </authorList>
    </citation>
    <scope>NUCLEOTIDE SEQUENCE</scope>
    <source>
        <strain evidence="2">NC_groundwater_193_Ag_S-0.1um_51_7</strain>
    </source>
</reference>
<proteinExistence type="predicted"/>
<dbReference type="InterPro" id="IPR004860">
    <property type="entry name" value="LAGLIDADG_dom"/>
</dbReference>
<dbReference type="GO" id="GO:0004519">
    <property type="term" value="F:endonuclease activity"/>
    <property type="evidence" value="ECO:0007669"/>
    <property type="project" value="InterPro"/>
</dbReference>
<accession>A0A931WNG6</accession>
<dbReference type="EMBL" id="JACOZA010000004">
    <property type="protein sequence ID" value="MBI2096593.1"/>
    <property type="molecule type" value="Genomic_DNA"/>
</dbReference>
<evidence type="ECO:0000313" key="3">
    <source>
        <dbReference type="Proteomes" id="UP000724148"/>
    </source>
</evidence>
<evidence type="ECO:0000259" key="1">
    <source>
        <dbReference type="PROSITE" id="PS50819"/>
    </source>
</evidence>
<dbReference type="PROSITE" id="PS50819">
    <property type="entry name" value="INTEIN_ENDONUCLEASE"/>
    <property type="match status" value="1"/>
</dbReference>
<dbReference type="Proteomes" id="UP000724148">
    <property type="component" value="Unassembled WGS sequence"/>
</dbReference>
<protein>
    <recommendedName>
        <fullName evidence="1">DOD-type homing endonuclease domain-containing protein</fullName>
    </recommendedName>
</protein>
<dbReference type="SUPFAM" id="SSF55608">
    <property type="entry name" value="Homing endonucleases"/>
    <property type="match status" value="2"/>
</dbReference>
<dbReference type="Gene3D" id="3.10.28.10">
    <property type="entry name" value="Homing endonucleases"/>
    <property type="match status" value="2"/>
</dbReference>
<dbReference type="AlphaFoldDB" id="A0A931WNG6"/>
<sequence length="220" mass="26045">MTRRGPKPEKKVQTIWSPELAYAVGLITSDGNLSNDRRHIDFTSKDLELIKTFKHCLGLKRIKIGTKTSGYTSKRYYRIQFGDVNLYNWLLQIGLMPHKSKSLQALKIPDRYFFDFLRGYFDGDGTIYSYWDPRWKSSFMFYLQFASASRLYLQWLQLKLGELSNVHGRIQSGNRSYQLVFAKRESCILFKKMYHQKNSPKLKRKYLKMQKILAIDLKNK</sequence>
<feature type="domain" description="DOD-type homing endonuclease" evidence="1">
    <location>
        <begin position="23"/>
        <end position="165"/>
    </location>
</feature>
<name>A0A931WNG6_9BACT</name>
<comment type="caution">
    <text evidence="2">The sequence shown here is derived from an EMBL/GenBank/DDBJ whole genome shotgun (WGS) entry which is preliminary data.</text>
</comment>
<evidence type="ECO:0000313" key="2">
    <source>
        <dbReference type="EMBL" id="MBI2096593.1"/>
    </source>
</evidence>
<dbReference type="Pfam" id="PF14528">
    <property type="entry name" value="LAGLIDADG_3"/>
    <property type="match status" value="2"/>
</dbReference>